<proteinExistence type="predicted"/>
<sequence length="94" mass="10260">TDSILLDEFDLATMQIDLDLCSENDCKVYVTAPKGSLKVLDNMFIGDTSLGSVARSFARNKPLKLPLVLKKDTSIRSIVNRNAQLSSAPVAVYV</sequence>
<dbReference type="Proteomes" id="UP001432322">
    <property type="component" value="Unassembled WGS sequence"/>
</dbReference>
<dbReference type="AlphaFoldDB" id="A0AAV5WAE1"/>
<accession>A0AAV5WAE1</accession>
<comment type="caution">
    <text evidence="1">The sequence shown here is derived from an EMBL/GenBank/DDBJ whole genome shotgun (WGS) entry which is preliminary data.</text>
</comment>
<organism evidence="1 2">
    <name type="scientific">Pristionchus fissidentatus</name>
    <dbReference type="NCBI Taxonomy" id="1538716"/>
    <lineage>
        <taxon>Eukaryota</taxon>
        <taxon>Metazoa</taxon>
        <taxon>Ecdysozoa</taxon>
        <taxon>Nematoda</taxon>
        <taxon>Chromadorea</taxon>
        <taxon>Rhabditida</taxon>
        <taxon>Rhabditina</taxon>
        <taxon>Diplogasteromorpha</taxon>
        <taxon>Diplogasteroidea</taxon>
        <taxon>Neodiplogasteridae</taxon>
        <taxon>Pristionchus</taxon>
    </lineage>
</organism>
<reference evidence="1" key="1">
    <citation type="submission" date="2023-10" db="EMBL/GenBank/DDBJ databases">
        <title>Genome assembly of Pristionchus species.</title>
        <authorList>
            <person name="Yoshida K."/>
            <person name="Sommer R.J."/>
        </authorList>
    </citation>
    <scope>NUCLEOTIDE SEQUENCE</scope>
    <source>
        <strain evidence="1">RS5133</strain>
    </source>
</reference>
<feature type="non-terminal residue" evidence="1">
    <location>
        <position position="94"/>
    </location>
</feature>
<evidence type="ECO:0000313" key="2">
    <source>
        <dbReference type="Proteomes" id="UP001432322"/>
    </source>
</evidence>
<feature type="non-terminal residue" evidence="1">
    <location>
        <position position="1"/>
    </location>
</feature>
<protein>
    <submittedName>
        <fullName evidence="1">Uncharacterized protein</fullName>
    </submittedName>
</protein>
<gene>
    <name evidence="1" type="ORF">PFISCL1PPCAC_19083</name>
</gene>
<evidence type="ECO:0000313" key="1">
    <source>
        <dbReference type="EMBL" id="GMT27786.1"/>
    </source>
</evidence>
<name>A0AAV5WAE1_9BILA</name>
<dbReference type="EMBL" id="BTSY01000005">
    <property type="protein sequence ID" value="GMT27786.1"/>
    <property type="molecule type" value="Genomic_DNA"/>
</dbReference>
<keyword evidence="2" id="KW-1185">Reference proteome</keyword>